<dbReference type="SUPFAM" id="SSF103473">
    <property type="entry name" value="MFS general substrate transporter"/>
    <property type="match status" value="1"/>
</dbReference>
<feature type="transmembrane region" description="Helical" evidence="7">
    <location>
        <begin position="396"/>
        <end position="414"/>
    </location>
</feature>
<evidence type="ECO:0000256" key="6">
    <source>
        <dbReference type="ARBA" id="ARBA00023136"/>
    </source>
</evidence>
<keyword evidence="10" id="KW-1185">Reference proteome</keyword>
<dbReference type="PANTHER" id="PTHR43045">
    <property type="entry name" value="SHIKIMATE TRANSPORTER"/>
    <property type="match status" value="1"/>
</dbReference>
<evidence type="ECO:0000313" key="9">
    <source>
        <dbReference type="EMBL" id="GIM95967.1"/>
    </source>
</evidence>
<dbReference type="PROSITE" id="PS50850">
    <property type="entry name" value="MFS"/>
    <property type="match status" value="1"/>
</dbReference>
<keyword evidence="2" id="KW-0813">Transport</keyword>
<name>A0A920BNN0_9ACTN</name>
<dbReference type="InterPro" id="IPR020846">
    <property type="entry name" value="MFS_dom"/>
</dbReference>
<dbReference type="Pfam" id="PF07690">
    <property type="entry name" value="MFS_1"/>
    <property type="match status" value="1"/>
</dbReference>
<comment type="caution">
    <text evidence="9">The sequence shown here is derived from an EMBL/GenBank/DDBJ whole genome shotgun (WGS) entry which is preliminary data.</text>
</comment>
<reference evidence="9 10" key="1">
    <citation type="submission" date="2021-03" db="EMBL/GenBank/DDBJ databases">
        <title>Whole genome shotgun sequence of Actinoplanes toevensis NBRC 105298.</title>
        <authorList>
            <person name="Komaki H."/>
            <person name="Tamura T."/>
        </authorList>
    </citation>
    <scope>NUCLEOTIDE SEQUENCE [LARGE SCALE GENOMIC DNA]</scope>
    <source>
        <strain evidence="9 10">NBRC 105298</strain>
    </source>
</reference>
<feature type="transmembrane region" description="Helical" evidence="7">
    <location>
        <begin position="83"/>
        <end position="101"/>
    </location>
</feature>
<keyword evidence="6 7" id="KW-0472">Membrane</keyword>
<evidence type="ECO:0000256" key="4">
    <source>
        <dbReference type="ARBA" id="ARBA00022692"/>
    </source>
</evidence>
<evidence type="ECO:0000256" key="7">
    <source>
        <dbReference type="SAM" id="Phobius"/>
    </source>
</evidence>
<evidence type="ECO:0000256" key="2">
    <source>
        <dbReference type="ARBA" id="ARBA00022448"/>
    </source>
</evidence>
<dbReference type="Proteomes" id="UP000677082">
    <property type="component" value="Unassembled WGS sequence"/>
</dbReference>
<evidence type="ECO:0000256" key="1">
    <source>
        <dbReference type="ARBA" id="ARBA00004651"/>
    </source>
</evidence>
<gene>
    <name evidence="9" type="ORF">Ato02nite_077600</name>
</gene>
<feature type="domain" description="Major facilitator superfamily (MFS) profile" evidence="8">
    <location>
        <begin position="10"/>
        <end position="419"/>
    </location>
</feature>
<feature type="transmembrane region" description="Helical" evidence="7">
    <location>
        <begin position="182"/>
        <end position="201"/>
    </location>
</feature>
<proteinExistence type="predicted"/>
<dbReference type="Gene3D" id="1.20.1250.20">
    <property type="entry name" value="MFS general substrate transporter like domains"/>
    <property type="match status" value="2"/>
</dbReference>
<dbReference type="AlphaFoldDB" id="A0A920BNN0"/>
<feature type="transmembrane region" description="Helical" evidence="7">
    <location>
        <begin position="21"/>
        <end position="40"/>
    </location>
</feature>
<feature type="transmembrane region" description="Helical" evidence="7">
    <location>
        <begin position="302"/>
        <end position="320"/>
    </location>
</feature>
<sequence>MDVDIQRRRAVVASTVGTTIEWYDFFLYNTAASLIFPALFFPGQAAYTGILLSFGTQFVGFAARPVGAAIFGHYGDRIGRKATLIATLLLMGIATALIGVLPTYASIGYAAPILLTLLRIGQGIGVGGEWGGSVLMSMEWGTRERRGLMASWPQLGVPLGLVLSTGVVRLTSDWTGASFESWGWRIPFLLSVVLIGVGLYVRLRVVESPEFASVVSAGEVVRRPLFEVIRTEWRTVLSSAFVRLGEQAPFYLFTSFVLTYGTKQLGLTRDSLLDNILIAATIGLISVPLFGHLSDRFGRRRVYGTGIVLTGAFAFPYFGLLNTKESALILIAVVVSLIVHDMQYGPQAALIAEGFGTNLRYSGAGLGYQLASVIAGGPAPLIATKILQETGSSTGISWYIIACCTLGLAALLLMPRRPAGPRTMPE</sequence>
<dbReference type="InterPro" id="IPR011701">
    <property type="entry name" value="MFS"/>
</dbReference>
<dbReference type="RefSeq" id="WP_213011652.1">
    <property type="nucleotide sequence ID" value="NZ_BOQN01000102.1"/>
</dbReference>
<keyword evidence="4 7" id="KW-0812">Transmembrane</keyword>
<dbReference type="PANTHER" id="PTHR43045:SF1">
    <property type="entry name" value="SHIKIMATE TRANSPORTER"/>
    <property type="match status" value="1"/>
</dbReference>
<dbReference type="GO" id="GO:0022857">
    <property type="term" value="F:transmembrane transporter activity"/>
    <property type="evidence" value="ECO:0007669"/>
    <property type="project" value="InterPro"/>
</dbReference>
<feature type="transmembrane region" description="Helical" evidence="7">
    <location>
        <begin position="46"/>
        <end position="71"/>
    </location>
</feature>
<dbReference type="InterPro" id="IPR036259">
    <property type="entry name" value="MFS_trans_sf"/>
</dbReference>
<feature type="transmembrane region" description="Helical" evidence="7">
    <location>
        <begin position="365"/>
        <end position="384"/>
    </location>
</feature>
<comment type="subcellular location">
    <subcellularLocation>
        <location evidence="1">Cell membrane</location>
        <topology evidence="1">Multi-pass membrane protein</topology>
    </subcellularLocation>
</comment>
<dbReference type="GO" id="GO:0005886">
    <property type="term" value="C:plasma membrane"/>
    <property type="evidence" value="ECO:0007669"/>
    <property type="project" value="UniProtKB-SubCell"/>
</dbReference>
<keyword evidence="5 7" id="KW-1133">Transmembrane helix</keyword>
<dbReference type="EMBL" id="BOQN01000102">
    <property type="protein sequence ID" value="GIM95967.1"/>
    <property type="molecule type" value="Genomic_DNA"/>
</dbReference>
<evidence type="ECO:0000256" key="3">
    <source>
        <dbReference type="ARBA" id="ARBA00022475"/>
    </source>
</evidence>
<dbReference type="CDD" id="cd17369">
    <property type="entry name" value="MFS_ShiA_like"/>
    <property type="match status" value="1"/>
</dbReference>
<protein>
    <submittedName>
        <fullName evidence="9">MFS transporter</fullName>
    </submittedName>
</protein>
<feature type="transmembrane region" description="Helical" evidence="7">
    <location>
        <begin position="326"/>
        <end position="344"/>
    </location>
</feature>
<evidence type="ECO:0000313" key="10">
    <source>
        <dbReference type="Proteomes" id="UP000677082"/>
    </source>
</evidence>
<evidence type="ECO:0000256" key="5">
    <source>
        <dbReference type="ARBA" id="ARBA00022989"/>
    </source>
</evidence>
<feature type="transmembrane region" description="Helical" evidence="7">
    <location>
        <begin position="272"/>
        <end position="290"/>
    </location>
</feature>
<keyword evidence="3" id="KW-1003">Cell membrane</keyword>
<evidence type="ECO:0000259" key="8">
    <source>
        <dbReference type="PROSITE" id="PS50850"/>
    </source>
</evidence>
<accession>A0A920BNN0</accession>
<organism evidence="9 10">
    <name type="scientific">Paractinoplanes toevensis</name>
    <dbReference type="NCBI Taxonomy" id="571911"/>
    <lineage>
        <taxon>Bacteria</taxon>
        <taxon>Bacillati</taxon>
        <taxon>Actinomycetota</taxon>
        <taxon>Actinomycetes</taxon>
        <taxon>Micromonosporales</taxon>
        <taxon>Micromonosporaceae</taxon>
        <taxon>Paractinoplanes</taxon>
    </lineage>
</organism>